<dbReference type="GeneID" id="93207038"/>
<dbReference type="FunFam" id="3.40.50.2300:FF:000002">
    <property type="entry name" value="DNA-binding response regulator PhoP"/>
    <property type="match status" value="1"/>
</dbReference>
<evidence type="ECO:0000256" key="4">
    <source>
        <dbReference type="ARBA" id="ARBA00023125"/>
    </source>
</evidence>
<dbReference type="Gene3D" id="1.10.10.10">
    <property type="entry name" value="Winged helix-like DNA-binding domain superfamily/Winged helix DNA-binding domain"/>
    <property type="match status" value="1"/>
</dbReference>
<dbReference type="AlphaFoldDB" id="A0A2X4NAG9"/>
<dbReference type="PROSITE" id="PS51755">
    <property type="entry name" value="OMPR_PHOB"/>
    <property type="match status" value="1"/>
</dbReference>
<evidence type="ECO:0000256" key="3">
    <source>
        <dbReference type="ARBA" id="ARBA00023015"/>
    </source>
</evidence>
<dbReference type="InterPro" id="IPR011006">
    <property type="entry name" value="CheY-like_superfamily"/>
</dbReference>
<evidence type="ECO:0000256" key="5">
    <source>
        <dbReference type="ARBA" id="ARBA00023163"/>
    </source>
</evidence>
<organism evidence="6 7">
    <name type="scientific">Gemella morbillorum</name>
    <dbReference type="NCBI Taxonomy" id="29391"/>
    <lineage>
        <taxon>Bacteria</taxon>
        <taxon>Bacillati</taxon>
        <taxon>Bacillota</taxon>
        <taxon>Bacilli</taxon>
        <taxon>Bacillales</taxon>
        <taxon>Gemellaceae</taxon>
        <taxon>Gemella</taxon>
    </lineage>
</organism>
<dbReference type="InterPro" id="IPR039420">
    <property type="entry name" value="WalR-like"/>
</dbReference>
<dbReference type="Pfam" id="PF00072">
    <property type="entry name" value="Response_reg"/>
    <property type="match status" value="1"/>
</dbReference>
<gene>
    <name evidence="6" type="ORF">FOC49_02365</name>
</gene>
<keyword evidence="5" id="KW-0804">Transcription</keyword>
<dbReference type="EMBL" id="CP046314">
    <property type="protein sequence ID" value="QGS08805.1"/>
    <property type="molecule type" value="Genomic_DNA"/>
</dbReference>
<dbReference type="OrthoDB" id="9790442at2"/>
<dbReference type="SMART" id="SM00862">
    <property type="entry name" value="Trans_reg_C"/>
    <property type="match status" value="1"/>
</dbReference>
<sequence length="228" mass="26119">MRLLLAEDERDLADALEAMLKHNNYSVDTVDNGQDALDYLMLDDYDGAILDVMMPKMDGVTVVKKLRENKKNTPVLLLTAKSEVEDKVYGLDSGADDYLTKPFVIKELLARVRSMTRRQATFTSNVLELGNVSLSKYTFELSTDKDKVRLSNKEYQMMEMLMRNPGNVIQTEQFLERIWGYDSDSEINVVWVNISYLRKKLKALDANIQIKATRNVGYTLEIVDVQES</sequence>
<dbReference type="GO" id="GO:0032993">
    <property type="term" value="C:protein-DNA complex"/>
    <property type="evidence" value="ECO:0007669"/>
    <property type="project" value="TreeGrafter"/>
</dbReference>
<dbReference type="SUPFAM" id="SSF52172">
    <property type="entry name" value="CheY-like"/>
    <property type="match status" value="1"/>
</dbReference>
<dbReference type="GO" id="GO:0000976">
    <property type="term" value="F:transcription cis-regulatory region binding"/>
    <property type="evidence" value="ECO:0007669"/>
    <property type="project" value="TreeGrafter"/>
</dbReference>
<keyword evidence="7" id="KW-1185">Reference proteome</keyword>
<dbReference type="InterPro" id="IPR001789">
    <property type="entry name" value="Sig_transdc_resp-reg_receiver"/>
</dbReference>
<dbReference type="GO" id="GO:0000156">
    <property type="term" value="F:phosphorelay response regulator activity"/>
    <property type="evidence" value="ECO:0007669"/>
    <property type="project" value="TreeGrafter"/>
</dbReference>
<keyword evidence="3" id="KW-0805">Transcription regulation</keyword>
<evidence type="ECO:0000313" key="6">
    <source>
        <dbReference type="EMBL" id="QGS08805.1"/>
    </source>
</evidence>
<keyword evidence="1" id="KW-0597">Phosphoprotein</keyword>
<dbReference type="PANTHER" id="PTHR48111">
    <property type="entry name" value="REGULATOR OF RPOS"/>
    <property type="match status" value="1"/>
</dbReference>
<dbReference type="InterPro" id="IPR036388">
    <property type="entry name" value="WH-like_DNA-bd_sf"/>
</dbReference>
<dbReference type="InterPro" id="IPR001867">
    <property type="entry name" value="OmpR/PhoB-type_DNA-bd"/>
</dbReference>
<dbReference type="RefSeq" id="WP_004633111.1">
    <property type="nucleotide sequence ID" value="NZ_CAJPMP010000021.1"/>
</dbReference>
<dbReference type="PANTHER" id="PTHR48111:SF22">
    <property type="entry name" value="REGULATOR OF RPOS"/>
    <property type="match status" value="1"/>
</dbReference>
<dbReference type="Gene3D" id="6.10.250.690">
    <property type="match status" value="1"/>
</dbReference>
<dbReference type="Gene3D" id="3.40.50.2300">
    <property type="match status" value="1"/>
</dbReference>
<dbReference type="Pfam" id="PF00486">
    <property type="entry name" value="Trans_reg_C"/>
    <property type="match status" value="1"/>
</dbReference>
<dbReference type="Proteomes" id="UP000425411">
    <property type="component" value="Chromosome"/>
</dbReference>
<accession>A0A2X4NAG9</accession>
<reference evidence="6 7" key="1">
    <citation type="submission" date="2019-11" db="EMBL/GenBank/DDBJ databases">
        <title>FDA dAtabase for Regulatory Grade micrObial Sequences (FDA-ARGOS): Supporting development and validation of Infectious Disease Dx tests.</title>
        <authorList>
            <person name="Turner S."/>
            <person name="Byrd R."/>
            <person name="Tallon L."/>
            <person name="Sadzewicz L."/>
            <person name="Vavikolanu K."/>
            <person name="Mehta A."/>
            <person name="Aluvathingal J."/>
            <person name="Nadendla S."/>
            <person name="Myers T."/>
            <person name="Yan Y."/>
            <person name="Sichtig H."/>
        </authorList>
    </citation>
    <scope>NUCLEOTIDE SEQUENCE [LARGE SCALE GENOMIC DNA]</scope>
    <source>
        <strain evidence="6 7">FDAARGOS_741</strain>
    </source>
</reference>
<evidence type="ECO:0000256" key="2">
    <source>
        <dbReference type="ARBA" id="ARBA00023012"/>
    </source>
</evidence>
<protein>
    <submittedName>
        <fullName evidence="6">Response regulator</fullName>
    </submittedName>
</protein>
<keyword evidence="2" id="KW-0902">Two-component regulatory system</keyword>
<name>A0A2X4NAG9_9BACL</name>
<dbReference type="GO" id="GO:0005829">
    <property type="term" value="C:cytosol"/>
    <property type="evidence" value="ECO:0007669"/>
    <property type="project" value="TreeGrafter"/>
</dbReference>
<evidence type="ECO:0000313" key="7">
    <source>
        <dbReference type="Proteomes" id="UP000425411"/>
    </source>
</evidence>
<dbReference type="GO" id="GO:0006355">
    <property type="term" value="P:regulation of DNA-templated transcription"/>
    <property type="evidence" value="ECO:0007669"/>
    <property type="project" value="InterPro"/>
</dbReference>
<keyword evidence="4" id="KW-0238">DNA-binding</keyword>
<evidence type="ECO:0000256" key="1">
    <source>
        <dbReference type="ARBA" id="ARBA00022553"/>
    </source>
</evidence>
<proteinExistence type="predicted"/>
<dbReference type="CDD" id="cd00383">
    <property type="entry name" value="trans_reg_C"/>
    <property type="match status" value="1"/>
</dbReference>
<dbReference type="SMART" id="SM00448">
    <property type="entry name" value="REC"/>
    <property type="match status" value="1"/>
</dbReference>
<dbReference type="PROSITE" id="PS50110">
    <property type="entry name" value="RESPONSE_REGULATORY"/>
    <property type="match status" value="1"/>
</dbReference>